<evidence type="ECO:0000313" key="2">
    <source>
        <dbReference type="EMBL" id="RWA19967.1"/>
    </source>
</evidence>
<accession>A0A439DTV8</accession>
<dbReference type="AlphaFoldDB" id="A0A439DTV8"/>
<evidence type="ECO:0000256" key="1">
    <source>
        <dbReference type="SAM" id="MobiDB-lite"/>
    </source>
</evidence>
<gene>
    <name evidence="2" type="ORF">MELE44368_18825</name>
</gene>
<dbReference type="Proteomes" id="UP000287177">
    <property type="component" value="Unassembled WGS sequence"/>
</dbReference>
<evidence type="ECO:0000313" key="3">
    <source>
        <dbReference type="Proteomes" id="UP000287177"/>
    </source>
</evidence>
<proteinExistence type="predicted"/>
<feature type="region of interest" description="Disordered" evidence="1">
    <location>
        <begin position="239"/>
        <end position="263"/>
    </location>
</feature>
<reference evidence="2 3" key="1">
    <citation type="submission" date="2013-06" db="EMBL/GenBank/DDBJ databases">
        <title>The draft sequence of the Mycobacterium elephantis genome.</title>
        <authorList>
            <person name="Pettersson F.B."/>
            <person name="Das S."/>
            <person name="Dasgupta S."/>
            <person name="Bhattacharya A."/>
            <person name="Kirsebom L.A."/>
        </authorList>
    </citation>
    <scope>NUCLEOTIDE SEQUENCE [LARGE SCALE GENOMIC DNA]</scope>
    <source>
        <strain evidence="2 3">DSM 44368</strain>
    </source>
</reference>
<dbReference type="EMBL" id="ATDN01000015">
    <property type="protein sequence ID" value="RWA19967.1"/>
    <property type="molecule type" value="Genomic_DNA"/>
</dbReference>
<organism evidence="2 3">
    <name type="scientific">Mycolicibacterium elephantis DSM 44368</name>
    <dbReference type="NCBI Taxonomy" id="1335622"/>
    <lineage>
        <taxon>Bacteria</taxon>
        <taxon>Bacillati</taxon>
        <taxon>Actinomycetota</taxon>
        <taxon>Actinomycetes</taxon>
        <taxon>Mycobacteriales</taxon>
        <taxon>Mycobacteriaceae</taxon>
        <taxon>Mycolicibacterium</taxon>
    </lineage>
</organism>
<name>A0A439DTV8_9MYCO</name>
<keyword evidence="3" id="KW-1185">Reference proteome</keyword>
<sequence length="289" mass="31696">MEIDQSSGRRRSVPVRAVFARDMNERKSAPMGKLIAIGGRGGEVLLKLYLALIWRSSAKPFATEVSARKWAQLLALPDPSKNGARRVSDALKTLAEFRLITVEPRRGECPRVTLLREDGSDQPYSVPRGTNGDFYFQIPAQMWTSGTMQQLSAPGLAMLIAVLAEQKYPGGPVWWSTERFPGRYGVSSATRARGTRELQEAGLLAVERKLIPPAPGKTFSVDRVRSTYRVTGAALLEPAVEQSDPAKGKKKQTQPSPSAHALSQDELMVRLRELVQQLDASPSGDAKSK</sequence>
<comment type="caution">
    <text evidence="2">The sequence shown here is derived from an EMBL/GenBank/DDBJ whole genome shotgun (WGS) entry which is preliminary data.</text>
</comment>
<protein>
    <submittedName>
        <fullName evidence="2">Uncharacterized protein</fullName>
    </submittedName>
</protein>